<dbReference type="EnsemblPlants" id="KEH16514">
    <property type="protein sequence ID" value="KEH16514"/>
    <property type="gene ID" value="MTR_0158s0020"/>
</dbReference>
<evidence type="ECO:0000313" key="1">
    <source>
        <dbReference type="EMBL" id="KEH16514.1"/>
    </source>
</evidence>
<reference evidence="1 3" key="2">
    <citation type="journal article" date="2014" name="BMC Genomics">
        <title>An improved genome release (version Mt4.0) for the model legume Medicago truncatula.</title>
        <authorList>
            <person name="Tang H."/>
            <person name="Krishnakumar V."/>
            <person name="Bidwell S."/>
            <person name="Rosen B."/>
            <person name="Chan A."/>
            <person name="Zhou S."/>
            <person name="Gentzbittel L."/>
            <person name="Childs K.L."/>
            <person name="Yandell M."/>
            <person name="Gundlach H."/>
            <person name="Mayer K.F."/>
            <person name="Schwartz D.C."/>
            <person name="Town C.D."/>
        </authorList>
    </citation>
    <scope>GENOME REANNOTATION</scope>
    <source>
        <strain evidence="1">A17</strain>
        <strain evidence="2 3">cv. Jemalong A17</strain>
    </source>
</reference>
<name>A0A072TG28_MEDTR</name>
<evidence type="ECO:0000313" key="3">
    <source>
        <dbReference type="Proteomes" id="UP000002051"/>
    </source>
</evidence>
<evidence type="ECO:0000313" key="2">
    <source>
        <dbReference type="EnsemblPlants" id="KEH16514"/>
    </source>
</evidence>
<protein>
    <submittedName>
        <fullName evidence="1 2">Uncharacterized protein</fullName>
    </submittedName>
</protein>
<dbReference type="Proteomes" id="UP000002051">
    <property type="component" value="Unassembled WGS sequence"/>
</dbReference>
<accession>A0A072TG28</accession>
<reference evidence="2" key="3">
    <citation type="submission" date="2015-06" db="UniProtKB">
        <authorList>
            <consortium name="EnsemblPlants"/>
        </authorList>
    </citation>
    <scope>IDENTIFICATION</scope>
    <source>
        <strain evidence="2">cv. Jemalong A17</strain>
    </source>
</reference>
<reference evidence="1 3" key="1">
    <citation type="journal article" date="2011" name="Nature">
        <title>The Medicago genome provides insight into the evolution of rhizobial symbioses.</title>
        <authorList>
            <person name="Young N.D."/>
            <person name="Debelle F."/>
            <person name="Oldroyd G.E."/>
            <person name="Geurts R."/>
            <person name="Cannon S.B."/>
            <person name="Udvardi M.K."/>
            <person name="Benedito V.A."/>
            <person name="Mayer K.F."/>
            <person name="Gouzy J."/>
            <person name="Schoof H."/>
            <person name="Van de Peer Y."/>
            <person name="Proost S."/>
            <person name="Cook D.R."/>
            <person name="Meyers B.C."/>
            <person name="Spannagl M."/>
            <person name="Cheung F."/>
            <person name="De Mita S."/>
            <person name="Krishnakumar V."/>
            <person name="Gundlach H."/>
            <person name="Zhou S."/>
            <person name="Mudge J."/>
            <person name="Bharti A.K."/>
            <person name="Murray J.D."/>
            <person name="Naoumkina M.A."/>
            <person name="Rosen B."/>
            <person name="Silverstein K.A."/>
            <person name="Tang H."/>
            <person name="Rombauts S."/>
            <person name="Zhao P.X."/>
            <person name="Zhou P."/>
            <person name="Barbe V."/>
            <person name="Bardou P."/>
            <person name="Bechner M."/>
            <person name="Bellec A."/>
            <person name="Berger A."/>
            <person name="Berges H."/>
            <person name="Bidwell S."/>
            <person name="Bisseling T."/>
            <person name="Choisne N."/>
            <person name="Couloux A."/>
            <person name="Denny R."/>
            <person name="Deshpande S."/>
            <person name="Dai X."/>
            <person name="Doyle J.J."/>
            <person name="Dudez A.M."/>
            <person name="Farmer A.D."/>
            <person name="Fouteau S."/>
            <person name="Franken C."/>
            <person name="Gibelin C."/>
            <person name="Gish J."/>
            <person name="Goldstein S."/>
            <person name="Gonzalez A.J."/>
            <person name="Green P.J."/>
            <person name="Hallab A."/>
            <person name="Hartog M."/>
            <person name="Hua A."/>
            <person name="Humphray S.J."/>
            <person name="Jeong D.H."/>
            <person name="Jing Y."/>
            <person name="Jocker A."/>
            <person name="Kenton S.M."/>
            <person name="Kim D.J."/>
            <person name="Klee K."/>
            <person name="Lai H."/>
            <person name="Lang C."/>
            <person name="Lin S."/>
            <person name="Macmil S.L."/>
            <person name="Magdelenat G."/>
            <person name="Matthews L."/>
            <person name="McCorrison J."/>
            <person name="Monaghan E.L."/>
            <person name="Mun J.H."/>
            <person name="Najar F.Z."/>
            <person name="Nicholson C."/>
            <person name="Noirot C."/>
            <person name="O'Bleness M."/>
            <person name="Paule C.R."/>
            <person name="Poulain J."/>
            <person name="Prion F."/>
            <person name="Qin B."/>
            <person name="Qu C."/>
            <person name="Retzel E.F."/>
            <person name="Riddle C."/>
            <person name="Sallet E."/>
            <person name="Samain S."/>
            <person name="Samson N."/>
            <person name="Sanders I."/>
            <person name="Saurat O."/>
            <person name="Scarpelli C."/>
            <person name="Schiex T."/>
            <person name="Segurens B."/>
            <person name="Severin A.J."/>
            <person name="Sherrier D.J."/>
            <person name="Shi R."/>
            <person name="Sims S."/>
            <person name="Singer S.R."/>
            <person name="Sinharoy S."/>
            <person name="Sterck L."/>
            <person name="Viollet A."/>
            <person name="Wang B.B."/>
            <person name="Wang K."/>
            <person name="Wang M."/>
            <person name="Wang X."/>
            <person name="Warfsmann J."/>
            <person name="Weissenbach J."/>
            <person name="White D.D."/>
            <person name="White J.D."/>
            <person name="Wiley G.B."/>
            <person name="Wincker P."/>
            <person name="Xing Y."/>
            <person name="Yang L."/>
            <person name="Yao Z."/>
            <person name="Ying F."/>
            <person name="Zhai J."/>
            <person name="Zhou L."/>
            <person name="Zuber A."/>
            <person name="Denarie J."/>
            <person name="Dixon R.A."/>
            <person name="May G.D."/>
            <person name="Schwartz D.C."/>
            <person name="Rogers J."/>
            <person name="Quetier F."/>
            <person name="Town C.D."/>
            <person name="Roe B.A."/>
        </authorList>
    </citation>
    <scope>NUCLEOTIDE SEQUENCE [LARGE SCALE GENOMIC DNA]</scope>
    <source>
        <strain evidence="1">A17</strain>
        <strain evidence="2 3">cv. Jemalong A17</strain>
    </source>
</reference>
<feature type="non-terminal residue" evidence="1">
    <location>
        <position position="1"/>
    </location>
</feature>
<gene>
    <name evidence="1" type="ORF">MTR_0158s0020</name>
</gene>
<dbReference type="HOGENOM" id="CLU_3020463_0_0_1"/>
<dbReference type="EMBL" id="KL402883">
    <property type="protein sequence ID" value="KEH16514.1"/>
    <property type="molecule type" value="Genomic_DNA"/>
</dbReference>
<sequence length="56" mass="6671">MYIWITLVYIPLRLLRNRSVIPRDDVQVRDNLTVETLPVRIDDRKVKALRGKEIPL</sequence>
<organism evidence="1 3">
    <name type="scientific">Medicago truncatula</name>
    <name type="common">Barrel medic</name>
    <name type="synonym">Medicago tribuloides</name>
    <dbReference type="NCBI Taxonomy" id="3880"/>
    <lineage>
        <taxon>Eukaryota</taxon>
        <taxon>Viridiplantae</taxon>
        <taxon>Streptophyta</taxon>
        <taxon>Embryophyta</taxon>
        <taxon>Tracheophyta</taxon>
        <taxon>Spermatophyta</taxon>
        <taxon>Magnoliopsida</taxon>
        <taxon>eudicotyledons</taxon>
        <taxon>Gunneridae</taxon>
        <taxon>Pentapetalae</taxon>
        <taxon>rosids</taxon>
        <taxon>fabids</taxon>
        <taxon>Fabales</taxon>
        <taxon>Fabaceae</taxon>
        <taxon>Papilionoideae</taxon>
        <taxon>50 kb inversion clade</taxon>
        <taxon>NPAAA clade</taxon>
        <taxon>Hologalegina</taxon>
        <taxon>IRL clade</taxon>
        <taxon>Trifolieae</taxon>
        <taxon>Medicago</taxon>
    </lineage>
</organism>
<dbReference type="AlphaFoldDB" id="A0A072TG28"/>
<keyword evidence="3" id="KW-1185">Reference proteome</keyword>
<proteinExistence type="predicted"/>